<proteinExistence type="inferred from homology"/>
<sequence length="503" mass="56405">MPTSPRSNDVLYRHRDAVKVGELFRYEITYTPSPSTTNIPDGNYSLWLKVRNLESVALRAAYLAGPYILYVDVRPDDYDQNVKAYSSADQPSFEPQLKAAQSFYAQLFMNKAGTSHKWVVDVVSQVIFSPSAKIQYEVVIGRTKEGVHNHSDTSDSLGLPITDAQGSLEVRRLDTLDLWHSPVPDIARPLHLVIVTHGLHSNTGADMLYVKEKIDEMAAKTGQNMVVRGYFGNACKTEKGIKYLGIRMAEHIVKSLLPSIRHSGVNKIKISFIGHSLGGLVQAYAVAYIQKHYIDFFKEYEPENFICLATPLLGLSNENPKYVKFVLDVGFAGKSGRDLGLTWKLSHLKKNHYPILQILPTGVGHDALILFKHHTTYANAVNDGIVPLRTSSILYLDWKGISKASMAKRGESFNNNTKLTGDSFTEEVPEDPKSSGGPQSEEGSSNQDTSNSGPIDFLNQVSSPLMSFFHSWRLKLGLRNEPKYIKERKLWWILRMLIVMMIN</sequence>
<evidence type="ECO:0000256" key="1">
    <source>
        <dbReference type="ARBA" id="ARBA00007920"/>
    </source>
</evidence>
<dbReference type="InterPro" id="IPR016445">
    <property type="entry name" value="Rog1_fam"/>
</dbReference>
<dbReference type="Gene3D" id="3.40.50.1820">
    <property type="entry name" value="alpha/beta hydrolase"/>
    <property type="match status" value="1"/>
</dbReference>
<evidence type="ECO:0000259" key="4">
    <source>
        <dbReference type="Pfam" id="PF05057"/>
    </source>
</evidence>
<dbReference type="InterPro" id="IPR029058">
    <property type="entry name" value="AB_hydrolase_fold"/>
</dbReference>
<feature type="domain" description="DUF676" evidence="4">
    <location>
        <begin position="189"/>
        <end position="390"/>
    </location>
</feature>
<dbReference type="InterPro" id="IPR044294">
    <property type="entry name" value="Lipase-like"/>
</dbReference>
<comment type="similarity">
    <text evidence="1">Belongs to the putative lipase ROG1 family.</text>
</comment>
<feature type="compositionally biased region" description="Polar residues" evidence="3">
    <location>
        <begin position="412"/>
        <end position="423"/>
    </location>
</feature>
<dbReference type="KEGG" id="slb:AWJ20_1329"/>
<protein>
    <submittedName>
        <fullName evidence="5">Putative lipase ROG1</fullName>
    </submittedName>
</protein>
<dbReference type="EMBL" id="CP014501">
    <property type="protein sequence ID" value="ANB13051.1"/>
    <property type="molecule type" value="Genomic_DNA"/>
</dbReference>
<dbReference type="GO" id="GO:0016042">
    <property type="term" value="P:lipid catabolic process"/>
    <property type="evidence" value="ECO:0007669"/>
    <property type="project" value="UniProtKB-KW"/>
</dbReference>
<gene>
    <name evidence="5" type="primary">ROG1</name>
    <name evidence="5" type="ORF">AWJ20_1329</name>
</gene>
<feature type="compositionally biased region" description="Low complexity" evidence="3">
    <location>
        <begin position="434"/>
        <end position="445"/>
    </location>
</feature>
<dbReference type="SUPFAM" id="SSF53474">
    <property type="entry name" value="alpha/beta-Hydrolases"/>
    <property type="match status" value="1"/>
</dbReference>
<keyword evidence="6" id="KW-1185">Reference proteome</keyword>
<feature type="region of interest" description="Disordered" evidence="3">
    <location>
        <begin position="412"/>
        <end position="454"/>
    </location>
</feature>
<evidence type="ECO:0000256" key="3">
    <source>
        <dbReference type="SAM" id="MobiDB-lite"/>
    </source>
</evidence>
<organism evidence="5 6">
    <name type="scientific">Sugiyamaella lignohabitans</name>
    <dbReference type="NCBI Taxonomy" id="796027"/>
    <lineage>
        <taxon>Eukaryota</taxon>
        <taxon>Fungi</taxon>
        <taxon>Dikarya</taxon>
        <taxon>Ascomycota</taxon>
        <taxon>Saccharomycotina</taxon>
        <taxon>Dipodascomycetes</taxon>
        <taxon>Dipodascales</taxon>
        <taxon>Trichomonascaceae</taxon>
        <taxon>Sugiyamaella</taxon>
    </lineage>
</organism>
<dbReference type="Pfam" id="PF05057">
    <property type="entry name" value="DUF676"/>
    <property type="match status" value="1"/>
</dbReference>
<dbReference type="PANTHER" id="PTHR12482">
    <property type="entry name" value="LIPASE ROG1-RELATED-RELATED"/>
    <property type="match status" value="1"/>
</dbReference>
<reference evidence="5 6" key="1">
    <citation type="submission" date="2016-02" db="EMBL/GenBank/DDBJ databases">
        <title>Complete genome sequence and transcriptome regulation of the pentose utilising yeast Sugiyamaella lignohabitans.</title>
        <authorList>
            <person name="Bellasio M."/>
            <person name="Peymann A."/>
            <person name="Valli M."/>
            <person name="Sipitzky M."/>
            <person name="Graf A."/>
            <person name="Sauer M."/>
            <person name="Marx H."/>
            <person name="Mattanovich D."/>
        </authorList>
    </citation>
    <scope>NUCLEOTIDE SEQUENCE [LARGE SCALE GENOMIC DNA]</scope>
    <source>
        <strain evidence="5 6">CBS 10342</strain>
    </source>
</reference>
<dbReference type="AlphaFoldDB" id="A0A167DLQ2"/>
<dbReference type="Proteomes" id="UP000189580">
    <property type="component" value="Chromosome a"/>
</dbReference>
<dbReference type="GO" id="GO:0047372">
    <property type="term" value="F:monoacylglycerol lipase activity"/>
    <property type="evidence" value="ECO:0007669"/>
    <property type="project" value="TreeGrafter"/>
</dbReference>
<dbReference type="InterPro" id="IPR007751">
    <property type="entry name" value="DUF676_lipase-like"/>
</dbReference>
<dbReference type="RefSeq" id="XP_018735528.1">
    <property type="nucleotide sequence ID" value="XM_018878200.1"/>
</dbReference>
<evidence type="ECO:0000256" key="2">
    <source>
        <dbReference type="ARBA" id="ARBA00022963"/>
    </source>
</evidence>
<dbReference type="PANTHER" id="PTHR12482:SF62">
    <property type="entry name" value="LIPASE ROG1-RELATED"/>
    <property type="match status" value="1"/>
</dbReference>
<evidence type="ECO:0000313" key="5">
    <source>
        <dbReference type="EMBL" id="ANB13051.1"/>
    </source>
</evidence>
<dbReference type="OrthoDB" id="5368485at2759"/>
<accession>A0A167DLQ2</accession>
<dbReference type="PIRSF" id="PIRSF005412">
    <property type="entry name" value="UCP005412_abhydr"/>
    <property type="match status" value="1"/>
</dbReference>
<evidence type="ECO:0000313" key="6">
    <source>
        <dbReference type="Proteomes" id="UP000189580"/>
    </source>
</evidence>
<keyword evidence="2" id="KW-0443">Lipid metabolism</keyword>
<dbReference type="GeneID" id="30033119"/>
<keyword evidence="2" id="KW-0442">Lipid degradation</keyword>
<name>A0A167DLQ2_9ASCO</name>